<organism evidence="1 2">
    <name type="scientific">Actinoplanes campanulatus</name>
    <dbReference type="NCBI Taxonomy" id="113559"/>
    <lineage>
        <taxon>Bacteria</taxon>
        <taxon>Bacillati</taxon>
        <taxon>Actinomycetota</taxon>
        <taxon>Actinomycetes</taxon>
        <taxon>Micromonosporales</taxon>
        <taxon>Micromonosporaceae</taxon>
        <taxon>Actinoplanes</taxon>
    </lineage>
</organism>
<accession>A0A7W5AI51</accession>
<dbReference type="InterPro" id="IPR028082">
    <property type="entry name" value="Peripla_BP_I"/>
</dbReference>
<keyword evidence="2" id="KW-1185">Reference proteome</keyword>
<reference evidence="1 2" key="1">
    <citation type="submission" date="2020-08" db="EMBL/GenBank/DDBJ databases">
        <title>Genomic Encyclopedia of Type Strains, Phase III (KMG-III): the genomes of soil and plant-associated and newly described type strains.</title>
        <authorList>
            <person name="Whitman W."/>
        </authorList>
    </citation>
    <scope>NUCLEOTIDE SEQUENCE [LARGE SCALE GENOMIC DNA]</scope>
    <source>
        <strain evidence="1 2">CECT 3287</strain>
    </source>
</reference>
<proteinExistence type="predicted"/>
<name>A0A7W5AI51_9ACTN</name>
<dbReference type="Proteomes" id="UP000590749">
    <property type="component" value="Unassembled WGS sequence"/>
</dbReference>
<dbReference type="AlphaFoldDB" id="A0A7W5AI51"/>
<gene>
    <name evidence="1" type="ORF">FHR83_004225</name>
</gene>
<sequence length="89" mass="9102">MAAAALTAAGTPRDRDAVAAAIATLEVETPVGRLKWGAGPNRNVVSTPILGGQWVPGSGAYPLDFVLCENSSDPNVPVAGQLKRFGTLT</sequence>
<evidence type="ECO:0000313" key="1">
    <source>
        <dbReference type="EMBL" id="MBB3096555.1"/>
    </source>
</evidence>
<evidence type="ECO:0000313" key="2">
    <source>
        <dbReference type="Proteomes" id="UP000590749"/>
    </source>
</evidence>
<comment type="caution">
    <text evidence="1">The sequence shown here is derived from an EMBL/GenBank/DDBJ whole genome shotgun (WGS) entry which is preliminary data.</text>
</comment>
<dbReference type="RefSeq" id="WP_203833912.1">
    <property type="nucleotide sequence ID" value="NZ_BMPW01000007.1"/>
</dbReference>
<dbReference type="SUPFAM" id="SSF53822">
    <property type="entry name" value="Periplasmic binding protein-like I"/>
    <property type="match status" value="1"/>
</dbReference>
<dbReference type="EMBL" id="JACHXF010000008">
    <property type="protein sequence ID" value="MBB3096555.1"/>
    <property type="molecule type" value="Genomic_DNA"/>
</dbReference>
<protein>
    <submittedName>
        <fullName evidence="1">Uncharacterized protein</fullName>
    </submittedName>
</protein>